<comment type="similarity">
    <text evidence="2">Belongs to the GSP F family.</text>
</comment>
<keyword evidence="6 7" id="KW-0472">Membrane</keyword>
<evidence type="ECO:0000313" key="9">
    <source>
        <dbReference type="EMBL" id="NNJ25461.1"/>
    </source>
</evidence>
<evidence type="ECO:0000256" key="4">
    <source>
        <dbReference type="ARBA" id="ARBA00022692"/>
    </source>
</evidence>
<sequence>MRAAADRVAAGADPRAALGEVDEDLPASLRGMLELPVGDGLPAVLSSAAAVAADRAEERRRLSRAILWPLGVAGATLLVAGASLALLAPEFRSFVDDFGSETPWFTEVVLTLGEWLGALWFLALPLGILAIVLPMVLFGRSVGSIWPFSSALRPGEQARLCEQLAVLIDARVPLPEALRAVGWACPDARVGLDVARTADSIEHGADASSAAARRRYLPVQLRAALRRANDPDSFAEALRFAAATLRARLDARLGPAGMLAAAFQPLLMVGLGVVVFLLVYALLLPLISLLNYLS</sequence>
<gene>
    <name evidence="9" type="ORF">LzC2_15310</name>
</gene>
<keyword evidence="5 7" id="KW-1133">Transmembrane helix</keyword>
<evidence type="ECO:0000256" key="3">
    <source>
        <dbReference type="ARBA" id="ARBA00022475"/>
    </source>
</evidence>
<evidence type="ECO:0000256" key="1">
    <source>
        <dbReference type="ARBA" id="ARBA00004651"/>
    </source>
</evidence>
<dbReference type="InterPro" id="IPR018076">
    <property type="entry name" value="T2SS_GspF_dom"/>
</dbReference>
<evidence type="ECO:0000259" key="8">
    <source>
        <dbReference type="Pfam" id="PF00482"/>
    </source>
</evidence>
<dbReference type="EMBL" id="WTPX01000038">
    <property type="protein sequence ID" value="NNJ25461.1"/>
    <property type="molecule type" value="Genomic_DNA"/>
</dbReference>
<reference evidence="9 10" key="1">
    <citation type="journal article" date="2020" name="Syst. Appl. Microbiol.">
        <title>Alienimonas chondri sp. nov., a novel planctomycete isolated from the biofilm of the red alga Chondrus crispus.</title>
        <authorList>
            <person name="Vitorino I."/>
            <person name="Albuquerque L."/>
            <person name="Wiegand S."/>
            <person name="Kallscheuer N."/>
            <person name="da Costa M.S."/>
            <person name="Lobo-da-Cunha A."/>
            <person name="Jogler C."/>
            <person name="Lage O.M."/>
        </authorList>
    </citation>
    <scope>NUCLEOTIDE SEQUENCE [LARGE SCALE GENOMIC DNA]</scope>
    <source>
        <strain evidence="9 10">LzC2</strain>
    </source>
</reference>
<evidence type="ECO:0000256" key="7">
    <source>
        <dbReference type="SAM" id="Phobius"/>
    </source>
</evidence>
<dbReference type="InterPro" id="IPR042094">
    <property type="entry name" value="T2SS_GspF_sf"/>
</dbReference>
<comment type="caution">
    <text evidence="9">The sequence shown here is derived from an EMBL/GenBank/DDBJ whole genome shotgun (WGS) entry which is preliminary data.</text>
</comment>
<evidence type="ECO:0000313" key="10">
    <source>
        <dbReference type="Proteomes" id="UP000609651"/>
    </source>
</evidence>
<evidence type="ECO:0000256" key="5">
    <source>
        <dbReference type="ARBA" id="ARBA00022989"/>
    </source>
</evidence>
<protein>
    <recommendedName>
        <fullName evidence="8">Type II secretion system protein GspF domain-containing protein</fullName>
    </recommendedName>
</protein>
<comment type="subcellular location">
    <subcellularLocation>
        <location evidence="1">Cell membrane</location>
        <topology evidence="1">Multi-pass membrane protein</topology>
    </subcellularLocation>
</comment>
<evidence type="ECO:0000256" key="2">
    <source>
        <dbReference type="ARBA" id="ARBA00005745"/>
    </source>
</evidence>
<keyword evidence="4 7" id="KW-0812">Transmembrane</keyword>
<feature type="transmembrane region" description="Helical" evidence="7">
    <location>
        <begin position="266"/>
        <end position="293"/>
    </location>
</feature>
<keyword evidence="3" id="KW-1003">Cell membrane</keyword>
<dbReference type="Gene3D" id="1.20.81.30">
    <property type="entry name" value="Type II secretion system (T2SS), domain F"/>
    <property type="match status" value="1"/>
</dbReference>
<dbReference type="PANTHER" id="PTHR30012">
    <property type="entry name" value="GENERAL SECRETION PATHWAY PROTEIN"/>
    <property type="match status" value="1"/>
</dbReference>
<name>A0ABX1VDG3_9PLAN</name>
<dbReference type="Pfam" id="PF00482">
    <property type="entry name" value="T2SSF"/>
    <property type="match status" value="1"/>
</dbReference>
<evidence type="ECO:0000256" key="6">
    <source>
        <dbReference type="ARBA" id="ARBA00023136"/>
    </source>
</evidence>
<keyword evidence="10" id="KW-1185">Reference proteome</keyword>
<accession>A0ABX1VDG3</accession>
<dbReference type="InterPro" id="IPR003004">
    <property type="entry name" value="GspF/PilC"/>
</dbReference>
<organism evidence="9 10">
    <name type="scientific">Alienimonas chondri</name>
    <dbReference type="NCBI Taxonomy" id="2681879"/>
    <lineage>
        <taxon>Bacteria</taxon>
        <taxon>Pseudomonadati</taxon>
        <taxon>Planctomycetota</taxon>
        <taxon>Planctomycetia</taxon>
        <taxon>Planctomycetales</taxon>
        <taxon>Planctomycetaceae</taxon>
        <taxon>Alienimonas</taxon>
    </lineage>
</organism>
<dbReference type="PANTHER" id="PTHR30012:SF0">
    <property type="entry name" value="TYPE II SECRETION SYSTEM PROTEIN F-RELATED"/>
    <property type="match status" value="1"/>
</dbReference>
<dbReference type="Proteomes" id="UP000609651">
    <property type="component" value="Unassembled WGS sequence"/>
</dbReference>
<dbReference type="PRINTS" id="PR00812">
    <property type="entry name" value="BCTERIALGSPF"/>
</dbReference>
<proteinExistence type="inferred from homology"/>
<feature type="transmembrane region" description="Helical" evidence="7">
    <location>
        <begin position="65"/>
        <end position="88"/>
    </location>
</feature>
<feature type="transmembrane region" description="Helical" evidence="7">
    <location>
        <begin position="118"/>
        <end position="138"/>
    </location>
</feature>
<feature type="domain" description="Type II secretion system protein GspF" evidence="8">
    <location>
        <begin position="161"/>
        <end position="285"/>
    </location>
</feature>